<dbReference type="FunFam" id="2.10.109.10:FF:000005">
    <property type="entry name" value="Mitochondrial inner membrane protease subunit"/>
    <property type="match status" value="1"/>
</dbReference>
<keyword evidence="8" id="KW-1133">Transmembrane helix</keyword>
<dbReference type="SUPFAM" id="SSF48576">
    <property type="entry name" value="Terpenoid synthases"/>
    <property type="match status" value="1"/>
</dbReference>
<feature type="active site" evidence="11">
    <location>
        <position position="91"/>
    </location>
</feature>
<dbReference type="InterPro" id="IPR037730">
    <property type="entry name" value="IMP2"/>
</dbReference>
<keyword evidence="14" id="KW-1185">Reference proteome</keyword>
<dbReference type="SUPFAM" id="SSF51306">
    <property type="entry name" value="LexA/Signal peptidase"/>
    <property type="match status" value="1"/>
</dbReference>
<keyword evidence="9" id="KW-0496">Mitochondrion</keyword>
<evidence type="ECO:0000256" key="3">
    <source>
        <dbReference type="ARBA" id="ARBA00013650"/>
    </source>
</evidence>
<dbReference type="AlphaFoldDB" id="A0AAP0M1U9"/>
<dbReference type="GO" id="GO:0042720">
    <property type="term" value="C:mitochondrial inner membrane peptidase complex"/>
    <property type="evidence" value="ECO:0007669"/>
    <property type="project" value="InterPro"/>
</dbReference>
<keyword evidence="6" id="KW-0999">Mitochondrion inner membrane</keyword>
<proteinExistence type="inferred from homology"/>
<dbReference type="Proteomes" id="UP001428341">
    <property type="component" value="Unassembled WGS sequence"/>
</dbReference>
<gene>
    <name evidence="13" type="ORF">WN944_005125</name>
</gene>
<evidence type="ECO:0000256" key="1">
    <source>
        <dbReference type="ARBA" id="ARBA00004434"/>
    </source>
</evidence>
<dbReference type="EMBL" id="JBCGBO010000006">
    <property type="protein sequence ID" value="KAK9194418.1"/>
    <property type="molecule type" value="Genomic_DNA"/>
</dbReference>
<evidence type="ECO:0000256" key="6">
    <source>
        <dbReference type="ARBA" id="ARBA00022792"/>
    </source>
</evidence>
<dbReference type="InterPro" id="IPR036286">
    <property type="entry name" value="LexA/Signal_pep-like_sf"/>
</dbReference>
<evidence type="ECO:0000256" key="5">
    <source>
        <dbReference type="ARBA" id="ARBA00022692"/>
    </source>
</evidence>
<dbReference type="PANTHER" id="PTHR46041">
    <property type="entry name" value="MITOCHONDRIAL INNER MEMBRANE PROTEASE SUBUNIT 2"/>
    <property type="match status" value="1"/>
</dbReference>
<reference evidence="13 14" key="1">
    <citation type="submission" date="2024-05" db="EMBL/GenBank/DDBJ databases">
        <title>Haplotype-resolved chromosome-level genome assembly of Huyou (Citrus changshanensis).</title>
        <authorList>
            <person name="Miao C."/>
            <person name="Chen W."/>
            <person name="Wu Y."/>
            <person name="Wang L."/>
            <person name="Zhao S."/>
            <person name="Grierson D."/>
            <person name="Xu C."/>
            <person name="Chen K."/>
        </authorList>
    </citation>
    <scope>NUCLEOTIDE SEQUENCE [LARGE SCALE GENOMIC DNA]</scope>
    <source>
        <strain evidence="13">01-14</strain>
        <tissue evidence="13">Leaf</tissue>
    </source>
</reference>
<evidence type="ECO:0000313" key="14">
    <source>
        <dbReference type="Proteomes" id="UP001428341"/>
    </source>
</evidence>
<evidence type="ECO:0000256" key="9">
    <source>
        <dbReference type="ARBA" id="ARBA00023128"/>
    </source>
</evidence>
<feature type="domain" description="Peptidase S26" evidence="12">
    <location>
        <begin position="9"/>
        <end position="101"/>
    </location>
</feature>
<evidence type="ECO:0000256" key="7">
    <source>
        <dbReference type="ARBA" id="ARBA00022801"/>
    </source>
</evidence>
<dbReference type="InterPro" id="IPR000223">
    <property type="entry name" value="Pept_S26A_signal_pept_1"/>
</dbReference>
<comment type="subcellular location">
    <subcellularLocation>
        <location evidence="1">Mitochondrion inner membrane</location>
        <topology evidence="1">Single-pass membrane protein</topology>
    </subcellularLocation>
</comment>
<dbReference type="Gene3D" id="2.10.109.10">
    <property type="entry name" value="Umud Fragment, subunit A"/>
    <property type="match status" value="1"/>
</dbReference>
<feature type="active site" evidence="11">
    <location>
        <position position="38"/>
    </location>
</feature>
<keyword evidence="7" id="KW-0378">Hydrolase</keyword>
<accession>A0AAP0M1U9</accession>
<keyword evidence="10" id="KW-0472">Membrane</keyword>
<dbReference type="PANTHER" id="PTHR46041:SF2">
    <property type="entry name" value="MITOCHONDRIAL INNER MEMBRANE PROTEASE SUBUNIT 2"/>
    <property type="match status" value="1"/>
</dbReference>
<evidence type="ECO:0000256" key="4">
    <source>
        <dbReference type="ARBA" id="ARBA00022670"/>
    </source>
</evidence>
<evidence type="ECO:0000256" key="11">
    <source>
        <dbReference type="PIRSR" id="PIRSR600223-1"/>
    </source>
</evidence>
<dbReference type="CDD" id="cd06530">
    <property type="entry name" value="S26_SPase_I"/>
    <property type="match status" value="1"/>
</dbReference>
<dbReference type="PRINTS" id="PR00727">
    <property type="entry name" value="LEADERPTASE"/>
</dbReference>
<evidence type="ECO:0000256" key="10">
    <source>
        <dbReference type="ARBA" id="ARBA00023136"/>
    </source>
</evidence>
<dbReference type="GO" id="GO:0006627">
    <property type="term" value="P:protein processing involved in protein targeting to mitochondrion"/>
    <property type="evidence" value="ECO:0007669"/>
    <property type="project" value="InterPro"/>
</dbReference>
<organism evidence="13 14">
    <name type="scientific">Citrus x changshan-huyou</name>
    <dbReference type="NCBI Taxonomy" id="2935761"/>
    <lineage>
        <taxon>Eukaryota</taxon>
        <taxon>Viridiplantae</taxon>
        <taxon>Streptophyta</taxon>
        <taxon>Embryophyta</taxon>
        <taxon>Tracheophyta</taxon>
        <taxon>Spermatophyta</taxon>
        <taxon>Magnoliopsida</taxon>
        <taxon>eudicotyledons</taxon>
        <taxon>Gunneridae</taxon>
        <taxon>Pentapetalae</taxon>
        <taxon>rosids</taxon>
        <taxon>malvids</taxon>
        <taxon>Sapindales</taxon>
        <taxon>Rutaceae</taxon>
        <taxon>Aurantioideae</taxon>
        <taxon>Citrus</taxon>
    </lineage>
</organism>
<evidence type="ECO:0000313" key="13">
    <source>
        <dbReference type="EMBL" id="KAK9194418.1"/>
    </source>
</evidence>
<sequence length="246" mass="27587">MAAQNFLWSFTKNCFTFGLIGLTISDRYASIVPVRGSSMSPTFNLTTDSFMGSLSDDYVLVEKFCLQKYKFSHGDVIVFCSPSNHKEKHVKRIIGLPGDWIGTPMTNDVMKVPNGHCWVEGDNPSSSLDSRSFGPIPLGLIKGRVTHILWPPQREALMIKEYNNDLPNKFNWDTLHAWFDDLPCLDNDDFRRGKRANRKIFGEATTAPACQALLCLAIEHISTKTKNVSPDRLLQAIVEICSALDS</sequence>
<dbReference type="GO" id="GO:0006465">
    <property type="term" value="P:signal peptide processing"/>
    <property type="evidence" value="ECO:0007669"/>
    <property type="project" value="InterPro"/>
</dbReference>
<feature type="domain" description="Peptidase S26" evidence="12">
    <location>
        <begin position="106"/>
        <end position="150"/>
    </location>
</feature>
<comment type="caution">
    <text evidence="13">The sequence shown here is derived from an EMBL/GenBank/DDBJ whole genome shotgun (WGS) entry which is preliminary data.</text>
</comment>
<keyword evidence="4" id="KW-0645">Protease</keyword>
<dbReference type="InterPro" id="IPR008949">
    <property type="entry name" value="Isoprenoid_synthase_dom_sf"/>
</dbReference>
<comment type="similarity">
    <text evidence="2">Belongs to the peptidase S26 family. IMP2 subfamily.</text>
</comment>
<name>A0AAP0M1U9_9ROSI</name>
<evidence type="ECO:0000256" key="2">
    <source>
        <dbReference type="ARBA" id="ARBA00007066"/>
    </source>
</evidence>
<dbReference type="Gene3D" id="1.10.600.10">
    <property type="entry name" value="Farnesyl Diphosphate Synthase"/>
    <property type="match status" value="1"/>
</dbReference>
<dbReference type="Pfam" id="PF10502">
    <property type="entry name" value="Peptidase_S26"/>
    <property type="match status" value="2"/>
</dbReference>
<dbReference type="InterPro" id="IPR019533">
    <property type="entry name" value="Peptidase_S26"/>
</dbReference>
<evidence type="ECO:0000259" key="12">
    <source>
        <dbReference type="Pfam" id="PF10502"/>
    </source>
</evidence>
<dbReference type="GO" id="GO:0004252">
    <property type="term" value="F:serine-type endopeptidase activity"/>
    <property type="evidence" value="ECO:0007669"/>
    <property type="project" value="InterPro"/>
</dbReference>
<evidence type="ECO:0000256" key="8">
    <source>
        <dbReference type="ARBA" id="ARBA00022989"/>
    </source>
</evidence>
<keyword evidence="5" id="KW-0812">Transmembrane</keyword>
<protein>
    <recommendedName>
        <fullName evidence="3">Mitochondrial inner membrane protease subunit 2</fullName>
    </recommendedName>
</protein>